<dbReference type="Proteomes" id="UP000482209">
    <property type="component" value="Unassembled WGS sequence"/>
</dbReference>
<dbReference type="InterPro" id="IPR029056">
    <property type="entry name" value="Ribokinase-like"/>
</dbReference>
<feature type="domain" description="Carbohydrate kinase PfkB" evidence="3">
    <location>
        <begin position="6"/>
        <end position="295"/>
    </location>
</feature>
<dbReference type="Gene3D" id="3.40.1190.20">
    <property type="match status" value="1"/>
</dbReference>
<evidence type="ECO:0000259" key="3">
    <source>
        <dbReference type="Pfam" id="PF00294"/>
    </source>
</evidence>
<dbReference type="SUPFAM" id="SSF53613">
    <property type="entry name" value="Ribokinase-like"/>
    <property type="match status" value="1"/>
</dbReference>
<dbReference type="InterPro" id="IPR011611">
    <property type="entry name" value="PfkB_dom"/>
</dbReference>
<keyword evidence="1" id="KW-0808">Transferase</keyword>
<reference evidence="4 5" key="1">
    <citation type="submission" date="2019-08" db="EMBL/GenBank/DDBJ databases">
        <title>In-depth cultivation of the pig gut microbiome towards novel bacterial diversity and tailored functional studies.</title>
        <authorList>
            <person name="Wylensek D."/>
            <person name="Hitch T.C.A."/>
            <person name="Clavel T."/>
        </authorList>
    </citation>
    <scope>NUCLEOTIDE SEQUENCE [LARGE SCALE GENOMIC DNA]</scope>
    <source>
        <strain evidence="4 5">WCA-693-APC-MOT-I</strain>
    </source>
</reference>
<evidence type="ECO:0000256" key="1">
    <source>
        <dbReference type="ARBA" id="ARBA00022679"/>
    </source>
</evidence>
<keyword evidence="5" id="KW-1185">Reference proteome</keyword>
<name>A0A6L5XWH7_9FIRM</name>
<dbReference type="RefSeq" id="WP_154515657.1">
    <property type="nucleotide sequence ID" value="NZ_VUMT01000001.1"/>
</dbReference>
<dbReference type="EMBL" id="VUMT01000001">
    <property type="protein sequence ID" value="MSS62383.1"/>
    <property type="molecule type" value="Genomic_DNA"/>
</dbReference>
<dbReference type="PANTHER" id="PTHR10584">
    <property type="entry name" value="SUGAR KINASE"/>
    <property type="match status" value="1"/>
</dbReference>
<evidence type="ECO:0000313" key="5">
    <source>
        <dbReference type="Proteomes" id="UP000482209"/>
    </source>
</evidence>
<dbReference type="AlphaFoldDB" id="A0A6L5XWH7"/>
<dbReference type="CDD" id="cd01941">
    <property type="entry name" value="YeiC_kinase_like"/>
    <property type="match status" value="1"/>
</dbReference>
<dbReference type="GO" id="GO:0016301">
    <property type="term" value="F:kinase activity"/>
    <property type="evidence" value="ECO:0007669"/>
    <property type="project" value="UniProtKB-KW"/>
</dbReference>
<dbReference type="PANTHER" id="PTHR10584:SF166">
    <property type="entry name" value="RIBOKINASE"/>
    <property type="match status" value="1"/>
</dbReference>
<organism evidence="4 5">
    <name type="scientific">Velocimicrobium porci</name>
    <dbReference type="NCBI Taxonomy" id="2606634"/>
    <lineage>
        <taxon>Bacteria</taxon>
        <taxon>Bacillati</taxon>
        <taxon>Bacillota</taxon>
        <taxon>Clostridia</taxon>
        <taxon>Lachnospirales</taxon>
        <taxon>Lachnospiraceae</taxon>
        <taxon>Velocimicrobium</taxon>
    </lineage>
</organism>
<comment type="caution">
    <text evidence="4">The sequence shown here is derived from an EMBL/GenBank/DDBJ whole genome shotgun (WGS) entry which is preliminary data.</text>
</comment>
<proteinExistence type="predicted"/>
<dbReference type="Pfam" id="PF00294">
    <property type="entry name" value="PfkB"/>
    <property type="match status" value="1"/>
</dbReference>
<accession>A0A6L5XWH7</accession>
<evidence type="ECO:0000256" key="2">
    <source>
        <dbReference type="ARBA" id="ARBA00022777"/>
    </source>
</evidence>
<sequence>MPTDGYVVVIGGLNLDLAGLCGNIYRERDSNIGKIRMTVGGVGQNIAQNLVKLNVPTYLITVYGDDYFGKILSEECKNNNIHLDYSECIPNEKSSSYLYVTDEKGDMVTAVNDMKILEYMTPEFLGTKIDFINKASLCVIDGNVSKESIEWLSEHCTVPIFADPVSVAKMTRFQNVLKRIDTFKPNELEAGLMTGIDIVDEKTAQEAARALNEKGIRNVFISLGEKGILCSRDGEISIVPILPSNIVSVNGAGDCSMATIAWARFYYQDKLSLKEIGQLTQAAASLTVEAEESVSPKLSVENVIERAKKFGDSKLGNN</sequence>
<evidence type="ECO:0000313" key="4">
    <source>
        <dbReference type="EMBL" id="MSS62383.1"/>
    </source>
</evidence>
<keyword evidence="2 4" id="KW-0418">Kinase</keyword>
<gene>
    <name evidence="4" type="ORF">FYJ58_00550</name>
</gene>
<protein>
    <submittedName>
        <fullName evidence="4">Carbohydrate kinase</fullName>
    </submittedName>
</protein>